<evidence type="ECO:0000313" key="9">
    <source>
        <dbReference type="Proteomes" id="UP000824120"/>
    </source>
</evidence>
<feature type="domain" description="RING-type" evidence="7">
    <location>
        <begin position="61"/>
        <end position="104"/>
    </location>
</feature>
<dbReference type="Pfam" id="PF13639">
    <property type="entry name" value="zf-RING_2"/>
    <property type="match status" value="1"/>
</dbReference>
<name>A0A9J5Z232_SOLCO</name>
<reference evidence="8 9" key="1">
    <citation type="submission" date="2020-09" db="EMBL/GenBank/DDBJ databases">
        <title>De no assembly of potato wild relative species, Solanum commersonii.</title>
        <authorList>
            <person name="Cho K."/>
        </authorList>
    </citation>
    <scope>NUCLEOTIDE SEQUENCE [LARGE SCALE GENOMIC DNA]</scope>
    <source>
        <strain evidence="8">LZ3.2</strain>
        <tissue evidence="8">Leaf</tissue>
    </source>
</reference>
<protein>
    <recommendedName>
        <fullName evidence="2">RING-type E3 ubiquitin transferase</fullName>
        <ecNumber evidence="2">2.3.2.27</ecNumber>
    </recommendedName>
</protein>
<proteinExistence type="predicted"/>
<dbReference type="InterPro" id="IPR001841">
    <property type="entry name" value="Znf_RING"/>
</dbReference>
<keyword evidence="5" id="KW-0862">Zinc</keyword>
<dbReference type="InterPro" id="IPR013083">
    <property type="entry name" value="Znf_RING/FYVE/PHD"/>
</dbReference>
<keyword evidence="4 6" id="KW-0863">Zinc-finger</keyword>
<dbReference type="AlphaFoldDB" id="A0A9J5Z232"/>
<evidence type="ECO:0000256" key="2">
    <source>
        <dbReference type="ARBA" id="ARBA00012483"/>
    </source>
</evidence>
<evidence type="ECO:0000256" key="4">
    <source>
        <dbReference type="ARBA" id="ARBA00022771"/>
    </source>
</evidence>
<sequence length="116" mass="12809">MSMALDELVFDLDMALTMPEPDETCVVVNNSSSHRKETLMDVSITQIVGEMATIEAVDDVCTVCMQCFESSSSVGAKQVACGHVFHSHCLINWLSLHNYCPLCHFQVTLLSQQTPL</sequence>
<keyword evidence="9" id="KW-1185">Reference proteome</keyword>
<comment type="caution">
    <text evidence="8">The sequence shown here is derived from an EMBL/GenBank/DDBJ whole genome shotgun (WGS) entry which is preliminary data.</text>
</comment>
<dbReference type="EC" id="2.3.2.27" evidence="2"/>
<dbReference type="PANTHER" id="PTHR15710">
    <property type="entry name" value="E3 UBIQUITIN-PROTEIN LIGASE PRAJA"/>
    <property type="match status" value="1"/>
</dbReference>
<dbReference type="GO" id="GO:0008270">
    <property type="term" value="F:zinc ion binding"/>
    <property type="evidence" value="ECO:0007669"/>
    <property type="project" value="UniProtKB-KW"/>
</dbReference>
<keyword evidence="3" id="KW-0479">Metal-binding</keyword>
<dbReference type="EMBL" id="JACXVP010000005">
    <property type="protein sequence ID" value="KAG5605452.1"/>
    <property type="molecule type" value="Genomic_DNA"/>
</dbReference>
<dbReference type="SUPFAM" id="SSF57850">
    <property type="entry name" value="RING/U-box"/>
    <property type="match status" value="1"/>
</dbReference>
<accession>A0A9J5Z232</accession>
<dbReference type="PANTHER" id="PTHR15710:SF218">
    <property type="entry name" value="OS06G0687300 PROTEIN"/>
    <property type="match status" value="1"/>
</dbReference>
<evidence type="ECO:0000256" key="5">
    <source>
        <dbReference type="ARBA" id="ARBA00022833"/>
    </source>
</evidence>
<evidence type="ECO:0000256" key="3">
    <source>
        <dbReference type="ARBA" id="ARBA00022723"/>
    </source>
</evidence>
<organism evidence="8 9">
    <name type="scientific">Solanum commersonii</name>
    <name type="common">Commerson's wild potato</name>
    <name type="synonym">Commerson's nightshade</name>
    <dbReference type="NCBI Taxonomy" id="4109"/>
    <lineage>
        <taxon>Eukaryota</taxon>
        <taxon>Viridiplantae</taxon>
        <taxon>Streptophyta</taxon>
        <taxon>Embryophyta</taxon>
        <taxon>Tracheophyta</taxon>
        <taxon>Spermatophyta</taxon>
        <taxon>Magnoliopsida</taxon>
        <taxon>eudicotyledons</taxon>
        <taxon>Gunneridae</taxon>
        <taxon>Pentapetalae</taxon>
        <taxon>asterids</taxon>
        <taxon>lamiids</taxon>
        <taxon>Solanales</taxon>
        <taxon>Solanaceae</taxon>
        <taxon>Solanoideae</taxon>
        <taxon>Solaneae</taxon>
        <taxon>Solanum</taxon>
    </lineage>
</organism>
<dbReference type="Proteomes" id="UP000824120">
    <property type="component" value="Chromosome 5"/>
</dbReference>
<dbReference type="Gene3D" id="3.30.40.10">
    <property type="entry name" value="Zinc/RING finger domain, C3HC4 (zinc finger)"/>
    <property type="match status" value="1"/>
</dbReference>
<dbReference type="SMART" id="SM00184">
    <property type="entry name" value="RING"/>
    <property type="match status" value="1"/>
</dbReference>
<evidence type="ECO:0000259" key="7">
    <source>
        <dbReference type="PROSITE" id="PS50089"/>
    </source>
</evidence>
<dbReference type="OrthoDB" id="21204at2759"/>
<gene>
    <name evidence="8" type="ORF">H5410_026944</name>
</gene>
<evidence type="ECO:0000313" key="8">
    <source>
        <dbReference type="EMBL" id="KAG5605452.1"/>
    </source>
</evidence>
<dbReference type="PROSITE" id="PS50089">
    <property type="entry name" value="ZF_RING_2"/>
    <property type="match status" value="1"/>
</dbReference>
<dbReference type="GO" id="GO:0061630">
    <property type="term" value="F:ubiquitin protein ligase activity"/>
    <property type="evidence" value="ECO:0007669"/>
    <property type="project" value="UniProtKB-EC"/>
</dbReference>
<evidence type="ECO:0000256" key="1">
    <source>
        <dbReference type="ARBA" id="ARBA00000900"/>
    </source>
</evidence>
<comment type="catalytic activity">
    <reaction evidence="1">
        <text>S-ubiquitinyl-[E2 ubiquitin-conjugating enzyme]-L-cysteine + [acceptor protein]-L-lysine = [E2 ubiquitin-conjugating enzyme]-L-cysteine + N(6)-ubiquitinyl-[acceptor protein]-L-lysine.</text>
        <dbReference type="EC" id="2.3.2.27"/>
    </reaction>
</comment>
<evidence type="ECO:0000256" key="6">
    <source>
        <dbReference type="PROSITE-ProRule" id="PRU00175"/>
    </source>
</evidence>